<comment type="similarity">
    <text evidence="2 6">Belongs to the SCC2/Nipped-B family.</text>
</comment>
<accession>A0AAV5QL49</accession>
<dbReference type="Pfam" id="PF12830">
    <property type="entry name" value="Nipped-B_C"/>
    <property type="match status" value="1"/>
</dbReference>
<dbReference type="PANTHER" id="PTHR21704:SF18">
    <property type="entry name" value="NIPPED-B-LIKE PROTEIN"/>
    <property type="match status" value="1"/>
</dbReference>
<dbReference type="EMBL" id="BTFZ01000006">
    <property type="protein sequence ID" value="GMM35376.1"/>
    <property type="molecule type" value="Genomic_DNA"/>
</dbReference>
<dbReference type="Gene3D" id="1.25.10.10">
    <property type="entry name" value="Leucine-rich Repeat Variant"/>
    <property type="match status" value="1"/>
</dbReference>
<evidence type="ECO:0000313" key="10">
    <source>
        <dbReference type="Proteomes" id="UP001360560"/>
    </source>
</evidence>
<dbReference type="GO" id="GO:1990414">
    <property type="term" value="P:replication-born double-strand break repair via sister chromatid exchange"/>
    <property type="evidence" value="ECO:0007669"/>
    <property type="project" value="TreeGrafter"/>
</dbReference>
<dbReference type="InterPro" id="IPR011989">
    <property type="entry name" value="ARM-like"/>
</dbReference>
<keyword evidence="3 6" id="KW-0677">Repeat</keyword>
<dbReference type="InterPro" id="IPR026003">
    <property type="entry name" value="Cohesin_HEAT"/>
</dbReference>
<feature type="compositionally biased region" description="Polar residues" evidence="7">
    <location>
        <begin position="140"/>
        <end position="167"/>
    </location>
</feature>
<dbReference type="InterPro" id="IPR016024">
    <property type="entry name" value="ARM-type_fold"/>
</dbReference>
<dbReference type="GeneID" id="90073355"/>
<organism evidence="9 10">
    <name type="scientific">Saccharomycopsis crataegensis</name>
    <dbReference type="NCBI Taxonomy" id="43959"/>
    <lineage>
        <taxon>Eukaryota</taxon>
        <taxon>Fungi</taxon>
        <taxon>Dikarya</taxon>
        <taxon>Ascomycota</taxon>
        <taxon>Saccharomycotina</taxon>
        <taxon>Saccharomycetes</taxon>
        <taxon>Saccharomycopsidaceae</taxon>
        <taxon>Saccharomycopsis</taxon>
    </lineage>
</organism>
<dbReference type="Pfam" id="PF12765">
    <property type="entry name" value="Cohesin_HEAT"/>
    <property type="match status" value="1"/>
</dbReference>
<evidence type="ECO:0000259" key="8">
    <source>
        <dbReference type="Pfam" id="PF12830"/>
    </source>
</evidence>
<evidence type="ECO:0000256" key="4">
    <source>
        <dbReference type="ARBA" id="ARBA00023242"/>
    </source>
</evidence>
<dbReference type="GO" id="GO:0010468">
    <property type="term" value="P:regulation of gene expression"/>
    <property type="evidence" value="ECO:0007669"/>
    <property type="project" value="InterPro"/>
</dbReference>
<evidence type="ECO:0000313" key="9">
    <source>
        <dbReference type="EMBL" id="GMM35376.1"/>
    </source>
</evidence>
<dbReference type="GO" id="GO:0061775">
    <property type="term" value="F:cohesin loader activity"/>
    <property type="evidence" value="ECO:0007669"/>
    <property type="project" value="InterPro"/>
</dbReference>
<dbReference type="CDD" id="cd23958">
    <property type="entry name" value="SCC2"/>
    <property type="match status" value="1"/>
</dbReference>
<comment type="caution">
    <text evidence="9">The sequence shown here is derived from an EMBL/GenBank/DDBJ whole genome shotgun (WGS) entry which is preliminary data.</text>
</comment>
<protein>
    <recommendedName>
        <fullName evidence="6">Sister chromatid cohesion protein</fullName>
    </recommendedName>
</protein>
<feature type="region of interest" description="Disordered" evidence="7">
    <location>
        <begin position="140"/>
        <end position="168"/>
    </location>
</feature>
<name>A0AAV5QL49_9ASCO</name>
<evidence type="ECO:0000256" key="2">
    <source>
        <dbReference type="ARBA" id="ARBA00009252"/>
    </source>
</evidence>
<evidence type="ECO:0000256" key="7">
    <source>
        <dbReference type="SAM" id="MobiDB-lite"/>
    </source>
</evidence>
<dbReference type="Proteomes" id="UP001360560">
    <property type="component" value="Unassembled WGS sequence"/>
</dbReference>
<dbReference type="InterPro" id="IPR033031">
    <property type="entry name" value="Scc2/Nipped-B"/>
</dbReference>
<evidence type="ECO:0000256" key="6">
    <source>
        <dbReference type="RuleBase" id="RU364107"/>
    </source>
</evidence>
<dbReference type="InterPro" id="IPR024986">
    <property type="entry name" value="Nipped-B_C"/>
</dbReference>
<evidence type="ECO:0000256" key="5">
    <source>
        <dbReference type="ARBA" id="ARBA00023306"/>
    </source>
</evidence>
<proteinExistence type="inferred from homology"/>
<dbReference type="GO" id="GO:0140588">
    <property type="term" value="P:chromatin looping"/>
    <property type="evidence" value="ECO:0007669"/>
    <property type="project" value="InterPro"/>
</dbReference>
<dbReference type="GO" id="GO:0003682">
    <property type="term" value="F:chromatin binding"/>
    <property type="evidence" value="ECO:0007669"/>
    <property type="project" value="TreeGrafter"/>
</dbReference>
<evidence type="ECO:0000256" key="3">
    <source>
        <dbReference type="ARBA" id="ARBA00022737"/>
    </source>
</evidence>
<dbReference type="PANTHER" id="PTHR21704">
    <property type="entry name" value="NIPPED-B-LIKE PROTEIN DELANGIN SCC2-RELATED"/>
    <property type="match status" value="1"/>
</dbReference>
<comment type="subcellular location">
    <subcellularLocation>
        <location evidence="1 6">Nucleus</location>
    </subcellularLocation>
</comment>
<dbReference type="GO" id="GO:0090694">
    <property type="term" value="C:Scc2-Scc4 cohesin loading complex"/>
    <property type="evidence" value="ECO:0007669"/>
    <property type="project" value="TreeGrafter"/>
</dbReference>
<dbReference type="SUPFAM" id="SSF48371">
    <property type="entry name" value="ARM repeat"/>
    <property type="match status" value="1"/>
</dbReference>
<reference evidence="9 10" key="1">
    <citation type="journal article" date="2023" name="Elife">
        <title>Identification of key yeast species and microbe-microbe interactions impacting larval growth of Drosophila in the wild.</title>
        <authorList>
            <person name="Mure A."/>
            <person name="Sugiura Y."/>
            <person name="Maeda R."/>
            <person name="Honda K."/>
            <person name="Sakurai N."/>
            <person name="Takahashi Y."/>
            <person name="Watada M."/>
            <person name="Katoh T."/>
            <person name="Gotoh A."/>
            <person name="Gotoh Y."/>
            <person name="Taniguchi I."/>
            <person name="Nakamura K."/>
            <person name="Hayashi T."/>
            <person name="Katayama T."/>
            <person name="Uemura T."/>
            <person name="Hattori Y."/>
        </authorList>
    </citation>
    <scope>NUCLEOTIDE SEQUENCE [LARGE SCALE GENOMIC DNA]</scope>
    <source>
        <strain evidence="9 10">SC-9</strain>
    </source>
</reference>
<evidence type="ECO:0000256" key="1">
    <source>
        <dbReference type="ARBA" id="ARBA00004123"/>
    </source>
</evidence>
<feature type="domain" description="Sister chromatid cohesion C-terminal" evidence="8">
    <location>
        <begin position="1446"/>
        <end position="1623"/>
    </location>
</feature>
<dbReference type="GO" id="GO:0071169">
    <property type="term" value="P:establishment of protein localization to chromatin"/>
    <property type="evidence" value="ECO:0007669"/>
    <property type="project" value="TreeGrafter"/>
</dbReference>
<keyword evidence="4 6" id="KW-0539">Nucleus</keyword>
<dbReference type="GO" id="GO:0034087">
    <property type="term" value="P:establishment of mitotic sister chromatid cohesion"/>
    <property type="evidence" value="ECO:0007669"/>
    <property type="project" value="TreeGrafter"/>
</dbReference>
<sequence length="1780" mass="202569">MRKKEIPTSQEEAFGFTPLKYLIPSQDVSTLSSSYNIHLQDISVANPSTKISTLAQVWSSLATKDTYLEPIVTYMKELVQAESSTSYEKLNFKGVFAVGEPQEPSSHINNDKPNTDLKLHSESYIGEQLLDTIFNIPVSENTASETKNPSKSTISQEPSEATMSSPLSPIKDLSSLDMFYEAPSLKKRKITEESKKEVVMNTSDNIETSHKVYIDPNELQLSSINQLIGLINSIGLDDAITSSSLSRFFVSADPTKNTSTCFTDGDATYVLNNELLSNIEDLLNRIFSEDMVKSDDLHGSAHQNNVLDSRYLSRIEALCAISIKHGLTIQFDESFRQIFSGHLSNDTLNSLSLVRNALRSCSVILIIFLSGRKEQMLYLEDYLAPLIEFVANFTEEFLLPLLSGFNEIQIFDSKIFDKLKNELFSPVNLLIQALKKIDKYTNLEAPKNNSKSQSTHIHSRLNEYLLTKLEYLCIQMLFFDQKLSAVNKSASSKILSENTIQVLKNTGMDILVSIFRKYQSQRSFILEEILNNFNIQTLGNTKHNASRQFKLNQRGLNVQSFTILVLRLVQAYDLANYTFSIPIWKNFLFKSSYYETFQTSIFITDPKTGKIKISSKEKSKLYQEISNFQKFMENERNSLNTVCGQIASFMIIKLSDNPDAAHKTLVENFLEDLLSLISLPEWAGAETLVLAIMNILMYVFTSGKYAATVETFALEMIGLIGCKILALKKKIKNIEENHDSRKLMLSVSMSVSGFQDLVDRNESCLSYLKYLSSINKFFEPNFRFFVFKWLQSVEYLKLEFVENALKDEENDNGETAVTKEDDLLKELTIIKKQRNIEKKLNSNSALYRKVEGVFLKYISHINDKSLDFITDADLKSEDSSNNTSLANYNHVLASQNLMNLYDAFLSLVLNSLNHSKVKSRTRAIKNLSLVVKRDATILDNSSLRKVLLGRLNDQSPLVRDAIIDLICQYIINSKPNSNEVPDSPENNSPAIKHDFQRAVIERINDPSAAVQRRILKLINSVYTDTEYKELKVLIATNLLRAMHHEDASIIDMAAKNLIDIWFTVIQKELAKKATNDFIVTDLVLDGADIITSAIHKSDKVWSLFEEFARQFVLFNGEKGTQHRRKISFSLKHDEIMEILQVYIEKLIDYAIKHTDDPKHGDKVERFIGLLAVLSKCSGSLISQDQLMLLSPYLNDDNSTTSAICYHALQIFKNALPQATSLRPQFIKDSQLSLLKRLTKFNVRELNEAMPCIWALSIMDKDTSKLANACISCLKLIKPFVDKIQRSQLSATEPKLLRLLYLIGSFGRYCNFEKNRDLFASAKIGLKDGESITSVITKYILSFCKESASNQIRRVAIRNLISVCSNHAKLFISESVLKIIDREFAKPDETNLDVKEVIVQGITDFLIQEEENAIKKAGLGISTSSDIKLDVNVFHGTYSSKENDGICAPIVQRYLEKVLALCLLQYQNTYIFVNFLEQTVKQGFANPRLVITTIIALEFSGSNFIRRLAHEMHRNLHNKHETLVESRYIEGLKLSFSRHSSKYPNAVDVNAFKEFYQILCTSRASKKKFLISLSKSFNTIDVIKNDVGYCEKYKNYVESVVARLGKVELSTLEEYYLVCQSINKHLLKHAATLQDQFELLSSPEQENEEIIDSKHQQKILNNSELENWKKLAYVSQAFICLYKYKSFICEQYRISSSKLRDFNPHRVEKDLSMPLAIGNRKNLRIEPLCNLSDPNAYGECKNVCSTFIDLFFNKPFKTSFVEEEVKEGAEYLSEEEGSDCD</sequence>
<gene>
    <name evidence="9" type="ORF">DASC09_027010</name>
</gene>
<dbReference type="RefSeq" id="XP_064852376.1">
    <property type="nucleotide sequence ID" value="XM_064996304.1"/>
</dbReference>
<keyword evidence="5 6" id="KW-0131">Cell cycle</keyword>
<keyword evidence="10" id="KW-1185">Reference proteome</keyword>